<reference evidence="3 4" key="1">
    <citation type="submission" date="2018-04" db="EMBL/GenBank/DDBJ databases">
        <authorList>
            <person name="Zhang X."/>
            <person name="Yuan J."/>
            <person name="Li F."/>
            <person name="Xiang J."/>
        </authorList>
    </citation>
    <scope>NUCLEOTIDE SEQUENCE [LARGE SCALE GENOMIC DNA]</scope>
    <source>
        <tissue evidence="3">Muscle</tissue>
    </source>
</reference>
<evidence type="ECO:0000313" key="4">
    <source>
        <dbReference type="Proteomes" id="UP000283509"/>
    </source>
</evidence>
<protein>
    <submittedName>
        <fullName evidence="3">Uncharacterized protein</fullName>
    </submittedName>
</protein>
<evidence type="ECO:0000256" key="2">
    <source>
        <dbReference type="SAM" id="Phobius"/>
    </source>
</evidence>
<keyword evidence="2" id="KW-1133">Transmembrane helix</keyword>
<dbReference type="Proteomes" id="UP000283509">
    <property type="component" value="Unassembled WGS sequence"/>
</dbReference>
<feature type="transmembrane region" description="Helical" evidence="2">
    <location>
        <begin position="302"/>
        <end position="323"/>
    </location>
</feature>
<feature type="transmembrane region" description="Helical" evidence="2">
    <location>
        <begin position="353"/>
        <end position="379"/>
    </location>
</feature>
<dbReference type="EMBL" id="QCYY01003230">
    <property type="protein sequence ID" value="ROT64566.1"/>
    <property type="molecule type" value="Genomic_DNA"/>
</dbReference>
<feature type="compositionally biased region" description="Low complexity" evidence="1">
    <location>
        <begin position="43"/>
        <end position="52"/>
    </location>
</feature>
<feature type="region of interest" description="Disordered" evidence="1">
    <location>
        <begin position="1"/>
        <end position="20"/>
    </location>
</feature>
<dbReference type="AlphaFoldDB" id="A0A3R7PZK8"/>
<evidence type="ECO:0000256" key="1">
    <source>
        <dbReference type="SAM" id="MobiDB-lite"/>
    </source>
</evidence>
<gene>
    <name evidence="3" type="ORF">C7M84_017489</name>
</gene>
<evidence type="ECO:0000313" key="3">
    <source>
        <dbReference type="EMBL" id="ROT64566.1"/>
    </source>
</evidence>
<keyword evidence="2" id="KW-0472">Membrane</keyword>
<feature type="transmembrane region" description="Helical" evidence="2">
    <location>
        <begin position="241"/>
        <end position="261"/>
    </location>
</feature>
<feature type="region of interest" description="Disordered" evidence="1">
    <location>
        <begin position="33"/>
        <end position="55"/>
    </location>
</feature>
<reference evidence="3 4" key="2">
    <citation type="submission" date="2019-01" db="EMBL/GenBank/DDBJ databases">
        <title>The decoding of complex shrimp genome reveals the adaptation for benthos swimmer, frequently molting mechanism and breeding impact on genome.</title>
        <authorList>
            <person name="Sun Y."/>
            <person name="Gao Y."/>
            <person name="Yu Y."/>
        </authorList>
    </citation>
    <scope>NUCLEOTIDE SEQUENCE [LARGE SCALE GENOMIC DNA]</scope>
    <source>
        <tissue evidence="3">Muscle</tissue>
    </source>
</reference>
<name>A0A3R7PZK8_PENVA</name>
<sequence length="481" mass="50834">MATGPKSTRDSRANGLMDRPRMFNGLNASPLVAQRHTSRPTHNKTATTPTTHSLPALTSVPRDVSRLASSSAGDLVSVLLLDYALATRTYNNYLLLRTCVSLAASLFSSWRGLSLSSVPTCRLGAVLSLSYSFSSLFPSSLSPLALISPCSSTLVPFSCSPPGSVSSPLSLIVFLSLPCLSRVLSPSGSSLSVSLSSSPIISLALSSWNPIRRLVTCSVALLACPLLLSVRSLPRSSQVSIGSAVLILPLSLAYYFCLSLLCVPVRFLLSLSSCLLLLSCCVLRSLLALLLLRSLSSLSSSLLVSLLLILSNLVSFCLCSAYLSPGVSLSALVSLLSCSLLFLSLSPRLSATIILCLVVLLLCVLSLLLLCVASFLGLISPAELSPPVFSVSLDETHSQHTDSIRLYTRNTTSATTSTSISPLAQALFSVPSSVLTSRQLGLIRSSRQPQSKQDCTAVLVSSAILPPVITQSYLFSSHSYL</sequence>
<organism evidence="3 4">
    <name type="scientific">Penaeus vannamei</name>
    <name type="common">Whiteleg shrimp</name>
    <name type="synonym">Litopenaeus vannamei</name>
    <dbReference type="NCBI Taxonomy" id="6689"/>
    <lineage>
        <taxon>Eukaryota</taxon>
        <taxon>Metazoa</taxon>
        <taxon>Ecdysozoa</taxon>
        <taxon>Arthropoda</taxon>
        <taxon>Crustacea</taxon>
        <taxon>Multicrustacea</taxon>
        <taxon>Malacostraca</taxon>
        <taxon>Eumalacostraca</taxon>
        <taxon>Eucarida</taxon>
        <taxon>Decapoda</taxon>
        <taxon>Dendrobranchiata</taxon>
        <taxon>Penaeoidea</taxon>
        <taxon>Penaeidae</taxon>
        <taxon>Penaeus</taxon>
    </lineage>
</organism>
<keyword evidence="4" id="KW-1185">Reference proteome</keyword>
<feature type="transmembrane region" description="Helical" evidence="2">
    <location>
        <begin position="329"/>
        <end position="346"/>
    </location>
</feature>
<proteinExistence type="predicted"/>
<feature type="transmembrane region" description="Helical" evidence="2">
    <location>
        <begin position="267"/>
        <end position="290"/>
    </location>
</feature>
<accession>A0A3R7PZK8</accession>
<keyword evidence="2" id="KW-0812">Transmembrane</keyword>
<comment type="caution">
    <text evidence="3">The sequence shown here is derived from an EMBL/GenBank/DDBJ whole genome shotgun (WGS) entry which is preliminary data.</text>
</comment>